<dbReference type="VEuPathDB" id="FungiDB:AFLA_000043"/>
<dbReference type="Proteomes" id="UP000325434">
    <property type="component" value="Unassembled WGS sequence"/>
</dbReference>
<gene>
    <name evidence="1" type="ORF">BDV35DRAFT_376038</name>
</gene>
<name>A0A5N6HGB0_ASPFL</name>
<sequence>MPSGIAKRAQQVIKECLPDLNVGINKTKSHALHPETYIGPLVPWNDFEKEARQHLVALSLGNGGPVLGFRSIEKPALLAIEQFVVGDEMGVQGRFTERLSQAMTAILAATGSRTRFGDYKATSDRCIRGKVPDVVIMDHNNLLRAVGELKTPWINQHNLESACRDDHDLRRLLGQPVEYMFTANLKYGFISTYDMTIFLKEEMIGGVWGIAYSRPIMSCTEWEQVDDGNYEDRVLVMNIPCKGDGCAEVLAGGKWRQST</sequence>
<dbReference type="VEuPathDB" id="FungiDB:F9C07_2232950"/>
<proteinExistence type="predicted"/>
<protein>
    <submittedName>
        <fullName evidence="1">Uncharacterized protein</fullName>
    </submittedName>
</protein>
<evidence type="ECO:0000313" key="1">
    <source>
        <dbReference type="EMBL" id="KAB8252350.1"/>
    </source>
</evidence>
<accession>A0A5N6HGB0</accession>
<dbReference type="AlphaFoldDB" id="A0A5N6HGB0"/>
<reference evidence="1" key="1">
    <citation type="submission" date="2019-04" db="EMBL/GenBank/DDBJ databases">
        <title>Friends and foes A comparative genomics study of 23 Aspergillus species from section Flavi.</title>
        <authorList>
            <consortium name="DOE Joint Genome Institute"/>
            <person name="Kjaerbolling I."/>
            <person name="Vesth T."/>
            <person name="Frisvad J.C."/>
            <person name="Nybo J.L."/>
            <person name="Theobald S."/>
            <person name="Kildgaard S."/>
            <person name="Isbrandt T."/>
            <person name="Kuo A."/>
            <person name="Sato A."/>
            <person name="Lyhne E.K."/>
            <person name="Kogle M.E."/>
            <person name="Wiebenga A."/>
            <person name="Kun R.S."/>
            <person name="Lubbers R.J."/>
            <person name="Makela M.R."/>
            <person name="Barry K."/>
            <person name="Chovatia M."/>
            <person name="Clum A."/>
            <person name="Daum C."/>
            <person name="Haridas S."/>
            <person name="He G."/>
            <person name="LaButti K."/>
            <person name="Lipzen A."/>
            <person name="Mondo S."/>
            <person name="Riley R."/>
            <person name="Salamov A."/>
            <person name="Simmons B.A."/>
            <person name="Magnuson J.K."/>
            <person name="Henrissat B."/>
            <person name="Mortensen U.H."/>
            <person name="Larsen T.O."/>
            <person name="Devries R.P."/>
            <person name="Grigoriev I.V."/>
            <person name="Machida M."/>
            <person name="Baker S.E."/>
            <person name="Andersen M.R."/>
        </authorList>
    </citation>
    <scope>NUCLEOTIDE SEQUENCE [LARGE SCALE GENOMIC DNA]</scope>
    <source>
        <strain evidence="1">CBS 121.62</strain>
    </source>
</reference>
<dbReference type="EMBL" id="ML734555">
    <property type="protein sequence ID" value="KAB8252350.1"/>
    <property type="molecule type" value="Genomic_DNA"/>
</dbReference>
<organism evidence="1">
    <name type="scientific">Aspergillus flavus</name>
    <dbReference type="NCBI Taxonomy" id="5059"/>
    <lineage>
        <taxon>Eukaryota</taxon>
        <taxon>Fungi</taxon>
        <taxon>Dikarya</taxon>
        <taxon>Ascomycota</taxon>
        <taxon>Pezizomycotina</taxon>
        <taxon>Eurotiomycetes</taxon>
        <taxon>Eurotiomycetidae</taxon>
        <taxon>Eurotiales</taxon>
        <taxon>Aspergillaceae</taxon>
        <taxon>Aspergillus</taxon>
        <taxon>Aspergillus subgen. Circumdati</taxon>
    </lineage>
</organism>